<dbReference type="InterPro" id="IPR036390">
    <property type="entry name" value="WH_DNA-bd_sf"/>
</dbReference>
<dbReference type="InterPro" id="IPR005119">
    <property type="entry name" value="LysR_subst-bd"/>
</dbReference>
<comment type="similarity">
    <text evidence="1">Belongs to the LysR transcriptional regulatory family.</text>
</comment>
<comment type="caution">
    <text evidence="8">The sequence shown here is derived from an EMBL/GenBank/DDBJ whole genome shotgun (WGS) entry which is preliminary data.</text>
</comment>
<dbReference type="Gene3D" id="3.40.190.10">
    <property type="entry name" value="Periplasmic binding protein-like II"/>
    <property type="match status" value="2"/>
</dbReference>
<organism evidence="8 9">
    <name type="scientific">Streptomyces spongiae</name>
    <dbReference type="NCBI Taxonomy" id="565072"/>
    <lineage>
        <taxon>Bacteria</taxon>
        <taxon>Bacillati</taxon>
        <taxon>Actinomycetota</taxon>
        <taxon>Actinomycetes</taxon>
        <taxon>Kitasatosporales</taxon>
        <taxon>Streptomycetaceae</taxon>
        <taxon>Streptomyces</taxon>
    </lineage>
</organism>
<dbReference type="RefSeq" id="WP_152769984.1">
    <property type="nucleotide sequence ID" value="NZ_VJZC01000017.1"/>
</dbReference>
<evidence type="ECO:0000313" key="9">
    <source>
        <dbReference type="Proteomes" id="UP000400924"/>
    </source>
</evidence>
<keyword evidence="4" id="KW-0804">Transcription</keyword>
<dbReference type="CDD" id="cd08414">
    <property type="entry name" value="PBP2_LTTR_aromatics_like"/>
    <property type="match status" value="1"/>
</dbReference>
<keyword evidence="3" id="KW-0238">DNA-binding</keyword>
<evidence type="ECO:0000256" key="1">
    <source>
        <dbReference type="ARBA" id="ARBA00009437"/>
    </source>
</evidence>
<proteinExistence type="inferred from homology"/>
<evidence type="ECO:0000259" key="7">
    <source>
        <dbReference type="PROSITE" id="PS50931"/>
    </source>
</evidence>
<evidence type="ECO:0000256" key="2">
    <source>
        <dbReference type="ARBA" id="ARBA00023015"/>
    </source>
</evidence>
<dbReference type="Pfam" id="PF03466">
    <property type="entry name" value="LysR_substrate"/>
    <property type="match status" value="1"/>
</dbReference>
<evidence type="ECO:0000256" key="5">
    <source>
        <dbReference type="SAM" id="MobiDB-lite"/>
    </source>
</evidence>
<dbReference type="PROSITE" id="PS50931">
    <property type="entry name" value="HTH_LYSR"/>
    <property type="match status" value="1"/>
</dbReference>
<dbReference type="AlphaFoldDB" id="A0A5N8XAP6"/>
<reference evidence="8 9" key="1">
    <citation type="submission" date="2019-07" db="EMBL/GenBank/DDBJ databases">
        <title>New species of Amycolatopsis and Streptomyces.</title>
        <authorList>
            <person name="Duangmal K."/>
            <person name="Teo W.F.A."/>
            <person name="Lipun K."/>
        </authorList>
    </citation>
    <scope>NUCLEOTIDE SEQUENCE [LARGE SCALE GENOMIC DNA]</scope>
    <source>
        <strain evidence="8 9">NBRC 106415</strain>
    </source>
</reference>
<dbReference type="SUPFAM" id="SSF53850">
    <property type="entry name" value="Periplasmic binding protein-like II"/>
    <property type="match status" value="1"/>
</dbReference>
<dbReference type="InterPro" id="IPR036388">
    <property type="entry name" value="WH-like_DNA-bd_sf"/>
</dbReference>
<keyword evidence="2" id="KW-0805">Transcription regulation</keyword>
<evidence type="ECO:0000256" key="3">
    <source>
        <dbReference type="ARBA" id="ARBA00023125"/>
    </source>
</evidence>
<dbReference type="PANTHER" id="PTHR30346">
    <property type="entry name" value="TRANSCRIPTIONAL DUAL REGULATOR HCAR-RELATED"/>
    <property type="match status" value="1"/>
</dbReference>
<protein>
    <submittedName>
        <fullName evidence="8">LysR family transcriptional regulator</fullName>
    </submittedName>
</protein>
<dbReference type="FunFam" id="1.10.10.10:FF:000001">
    <property type="entry name" value="LysR family transcriptional regulator"/>
    <property type="match status" value="1"/>
</dbReference>
<evidence type="ECO:0000313" key="8">
    <source>
        <dbReference type="EMBL" id="MPY56522.1"/>
    </source>
</evidence>
<feature type="chain" id="PRO_5024299997" evidence="6">
    <location>
        <begin position="23"/>
        <end position="344"/>
    </location>
</feature>
<feature type="signal peptide" evidence="6">
    <location>
        <begin position="1"/>
        <end position="22"/>
    </location>
</feature>
<dbReference type="PRINTS" id="PR00039">
    <property type="entry name" value="HTHLYSR"/>
</dbReference>
<dbReference type="Pfam" id="PF00126">
    <property type="entry name" value="HTH_1"/>
    <property type="match status" value="1"/>
</dbReference>
<sequence>MELMVWRAFVTVCRLGSLSAAAAELNHTQSAVSRQIAGLERQLGVPLVERHARGVRPTPAGEVFRHHALATLNEADRAVRAVRDIRDGAFDRPLAVGATPALAAGIVPEAIRALLKQAGSIRWSLLPGLSVQLHHRVTVGDLDIAVVTDAPPGLPNDPRVERRFLGLDAMVVALPVDHPQAGRGPVHMRTLAEQTWVEDNDGSAALLRQHAARAGTSARIDLTAADLLGKLALVATGHAIALIPGVLTCALRNDITTVALVDPPTRGIYTITPRRDPHPSAAPLIDQLAKAFASVHPDQAAHQPSERGTRLRAEPRPRASRPCCAISSPGDVENPDAAAGEGMR</sequence>
<feature type="domain" description="HTH lysR-type" evidence="7">
    <location>
        <begin position="1"/>
        <end position="58"/>
    </location>
</feature>
<dbReference type="GO" id="GO:0032993">
    <property type="term" value="C:protein-DNA complex"/>
    <property type="evidence" value="ECO:0007669"/>
    <property type="project" value="TreeGrafter"/>
</dbReference>
<feature type="compositionally biased region" description="Basic and acidic residues" evidence="5">
    <location>
        <begin position="304"/>
        <end position="317"/>
    </location>
</feature>
<dbReference type="SUPFAM" id="SSF46785">
    <property type="entry name" value="Winged helix' DNA-binding domain"/>
    <property type="match status" value="1"/>
</dbReference>
<dbReference type="OrthoDB" id="3286335at2"/>
<evidence type="ECO:0000256" key="6">
    <source>
        <dbReference type="SAM" id="SignalP"/>
    </source>
</evidence>
<dbReference type="Proteomes" id="UP000400924">
    <property type="component" value="Unassembled WGS sequence"/>
</dbReference>
<evidence type="ECO:0000256" key="4">
    <source>
        <dbReference type="ARBA" id="ARBA00023163"/>
    </source>
</evidence>
<name>A0A5N8XAP6_9ACTN</name>
<accession>A0A5N8XAP6</accession>
<keyword evidence="6" id="KW-0732">Signal</keyword>
<feature type="region of interest" description="Disordered" evidence="5">
    <location>
        <begin position="296"/>
        <end position="344"/>
    </location>
</feature>
<dbReference type="EMBL" id="VJZC01000017">
    <property type="protein sequence ID" value="MPY56522.1"/>
    <property type="molecule type" value="Genomic_DNA"/>
</dbReference>
<keyword evidence="9" id="KW-1185">Reference proteome</keyword>
<dbReference type="GO" id="GO:0003677">
    <property type="term" value="F:DNA binding"/>
    <property type="evidence" value="ECO:0007669"/>
    <property type="project" value="UniProtKB-KW"/>
</dbReference>
<dbReference type="PANTHER" id="PTHR30346:SF29">
    <property type="entry name" value="LYSR SUBSTRATE-BINDING"/>
    <property type="match status" value="1"/>
</dbReference>
<dbReference type="Gene3D" id="1.10.10.10">
    <property type="entry name" value="Winged helix-like DNA-binding domain superfamily/Winged helix DNA-binding domain"/>
    <property type="match status" value="1"/>
</dbReference>
<dbReference type="InterPro" id="IPR000847">
    <property type="entry name" value="LysR_HTH_N"/>
</dbReference>
<gene>
    <name evidence="8" type="ORF">FNH08_04840</name>
</gene>
<dbReference type="GO" id="GO:0003700">
    <property type="term" value="F:DNA-binding transcription factor activity"/>
    <property type="evidence" value="ECO:0007669"/>
    <property type="project" value="InterPro"/>
</dbReference>